<feature type="transmembrane region" description="Helical" evidence="2">
    <location>
        <begin position="111"/>
        <end position="132"/>
    </location>
</feature>
<feature type="region of interest" description="Disordered" evidence="1">
    <location>
        <begin position="1"/>
        <end position="106"/>
    </location>
</feature>
<reference evidence="3" key="1">
    <citation type="journal article" date="2020" name="Stud. Mycol.">
        <title>101 Dothideomycetes genomes: a test case for predicting lifestyles and emergence of pathogens.</title>
        <authorList>
            <person name="Haridas S."/>
            <person name="Albert R."/>
            <person name="Binder M."/>
            <person name="Bloem J."/>
            <person name="Labutti K."/>
            <person name="Salamov A."/>
            <person name="Andreopoulos B."/>
            <person name="Baker S."/>
            <person name="Barry K."/>
            <person name="Bills G."/>
            <person name="Bluhm B."/>
            <person name="Cannon C."/>
            <person name="Castanera R."/>
            <person name="Culley D."/>
            <person name="Daum C."/>
            <person name="Ezra D."/>
            <person name="Gonzalez J."/>
            <person name="Henrissat B."/>
            <person name="Kuo A."/>
            <person name="Liang C."/>
            <person name="Lipzen A."/>
            <person name="Lutzoni F."/>
            <person name="Magnuson J."/>
            <person name="Mondo S."/>
            <person name="Nolan M."/>
            <person name="Ohm R."/>
            <person name="Pangilinan J."/>
            <person name="Park H.-J."/>
            <person name="Ramirez L."/>
            <person name="Alfaro M."/>
            <person name="Sun H."/>
            <person name="Tritt A."/>
            <person name="Yoshinaga Y."/>
            <person name="Zwiers L.-H."/>
            <person name="Turgeon B."/>
            <person name="Goodwin S."/>
            <person name="Spatafora J."/>
            <person name="Crous P."/>
            <person name="Grigoriev I."/>
        </authorList>
    </citation>
    <scope>NUCLEOTIDE SEQUENCE</scope>
    <source>
        <strain evidence="3">CBS 113818</strain>
    </source>
</reference>
<dbReference type="AlphaFoldDB" id="A0A6A6ZPI8"/>
<feature type="compositionally biased region" description="Low complexity" evidence="1">
    <location>
        <begin position="77"/>
        <end position="95"/>
    </location>
</feature>
<evidence type="ECO:0000256" key="2">
    <source>
        <dbReference type="SAM" id="Phobius"/>
    </source>
</evidence>
<feature type="region of interest" description="Disordered" evidence="1">
    <location>
        <begin position="138"/>
        <end position="169"/>
    </location>
</feature>
<feature type="compositionally biased region" description="Basic and acidic residues" evidence="1">
    <location>
        <begin position="146"/>
        <end position="157"/>
    </location>
</feature>
<proteinExistence type="predicted"/>
<feature type="compositionally biased region" description="Acidic residues" evidence="1">
    <location>
        <begin position="15"/>
        <end position="24"/>
    </location>
</feature>
<feature type="compositionally biased region" description="Polar residues" evidence="1">
    <location>
        <begin position="96"/>
        <end position="106"/>
    </location>
</feature>
<dbReference type="EMBL" id="MU006233">
    <property type="protein sequence ID" value="KAF2823020.1"/>
    <property type="molecule type" value="Genomic_DNA"/>
</dbReference>
<feature type="region of interest" description="Disordered" evidence="1">
    <location>
        <begin position="216"/>
        <end position="276"/>
    </location>
</feature>
<evidence type="ECO:0008006" key="5">
    <source>
        <dbReference type="Google" id="ProtNLM"/>
    </source>
</evidence>
<dbReference type="Proteomes" id="UP000799424">
    <property type="component" value="Unassembled WGS sequence"/>
</dbReference>
<keyword evidence="2" id="KW-0472">Membrane</keyword>
<accession>A0A6A6ZPI8</accession>
<feature type="compositionally biased region" description="Basic and acidic residues" evidence="1">
    <location>
        <begin position="261"/>
        <end position="276"/>
    </location>
</feature>
<keyword evidence="4" id="KW-1185">Reference proteome</keyword>
<keyword evidence="2" id="KW-0812">Transmembrane</keyword>
<evidence type="ECO:0000256" key="1">
    <source>
        <dbReference type="SAM" id="MobiDB-lite"/>
    </source>
</evidence>
<dbReference type="OrthoDB" id="3694586at2759"/>
<feature type="compositionally biased region" description="Pro residues" evidence="1">
    <location>
        <begin position="52"/>
        <end position="65"/>
    </location>
</feature>
<gene>
    <name evidence="3" type="ORF">CC86DRAFT_372764</name>
</gene>
<evidence type="ECO:0000313" key="4">
    <source>
        <dbReference type="Proteomes" id="UP000799424"/>
    </source>
</evidence>
<protein>
    <recommendedName>
        <fullName evidence="5">Mid2 domain-containing protein</fullName>
    </recommendedName>
</protein>
<sequence length="276" mass="28902">MATPTVPTVLFPTDIDTDDDDNDDISSVLPVPPAATSLPVSPPPASTLVPAPASPPAVTPVPGAPSPTTVLDGSSTATPLADSLPSSLSTPTTGANPTSNGDQGLSTGTKAGIGVGVAIAVILMAVGVWMFVRTRRIRRQRKRKTSRDPKSADEENNRGAPGPDVRAYRAPTVPELSNNTGTEKARYYNELASPVVAQEVHGDREFAVELQGDVPSRATEKGESWSPNPPTYNTNDASRVGKTSEVGFADDSPIDDVDEIPDVREQPRMTDKKGGI</sequence>
<name>A0A6A6ZPI8_9PLEO</name>
<keyword evidence="2" id="KW-1133">Transmembrane helix</keyword>
<evidence type="ECO:0000313" key="3">
    <source>
        <dbReference type="EMBL" id="KAF2823020.1"/>
    </source>
</evidence>
<organism evidence="3 4">
    <name type="scientific">Ophiobolus disseminans</name>
    <dbReference type="NCBI Taxonomy" id="1469910"/>
    <lineage>
        <taxon>Eukaryota</taxon>
        <taxon>Fungi</taxon>
        <taxon>Dikarya</taxon>
        <taxon>Ascomycota</taxon>
        <taxon>Pezizomycotina</taxon>
        <taxon>Dothideomycetes</taxon>
        <taxon>Pleosporomycetidae</taxon>
        <taxon>Pleosporales</taxon>
        <taxon>Pleosporineae</taxon>
        <taxon>Phaeosphaeriaceae</taxon>
        <taxon>Ophiobolus</taxon>
    </lineage>
</organism>